<gene>
    <name evidence="1" type="ORF">FBU59_001180</name>
</gene>
<accession>A0ACC1JF01</accession>
<sequence>MSFVGACCNTPPVKAEYTKTGEIRTVGGVDIYIVGPTSSKFGIILCYDVFGFHPNVFQFADILGNAGFRVAIPDFLEGNPITEADVGKPGLFAEFAAKRGPWSFNKATYEKARKILLDDGAEKIGSVGLCWGAKLAVNALAEERAVAAALIHPSMLVAEDFANATGPIMLIETKDEKNLSEEFALAKSRFALSRRDRYEDMHHGFTGARGDYSKREQADRAHQAITATIKFFADVAN</sequence>
<proteinExistence type="predicted"/>
<reference evidence="1" key="1">
    <citation type="submission" date="2022-07" db="EMBL/GenBank/DDBJ databases">
        <title>Phylogenomic reconstructions and comparative analyses of Kickxellomycotina fungi.</title>
        <authorList>
            <person name="Reynolds N.K."/>
            <person name="Stajich J.E."/>
            <person name="Barry K."/>
            <person name="Grigoriev I.V."/>
            <person name="Crous P."/>
            <person name="Smith M.E."/>
        </authorList>
    </citation>
    <scope>NUCLEOTIDE SEQUENCE</scope>
    <source>
        <strain evidence="1">NRRL 5244</strain>
    </source>
</reference>
<evidence type="ECO:0000313" key="1">
    <source>
        <dbReference type="EMBL" id="KAJ1949352.1"/>
    </source>
</evidence>
<evidence type="ECO:0000313" key="2">
    <source>
        <dbReference type="Proteomes" id="UP001150603"/>
    </source>
</evidence>
<organism evidence="1 2">
    <name type="scientific">Linderina macrospora</name>
    <dbReference type="NCBI Taxonomy" id="4868"/>
    <lineage>
        <taxon>Eukaryota</taxon>
        <taxon>Fungi</taxon>
        <taxon>Fungi incertae sedis</taxon>
        <taxon>Zoopagomycota</taxon>
        <taxon>Kickxellomycotina</taxon>
        <taxon>Kickxellomycetes</taxon>
        <taxon>Kickxellales</taxon>
        <taxon>Kickxellaceae</taxon>
        <taxon>Linderina</taxon>
    </lineage>
</organism>
<dbReference type="EMBL" id="JANBPW010000477">
    <property type="protein sequence ID" value="KAJ1949352.1"/>
    <property type="molecule type" value="Genomic_DNA"/>
</dbReference>
<comment type="caution">
    <text evidence="1">The sequence shown here is derived from an EMBL/GenBank/DDBJ whole genome shotgun (WGS) entry which is preliminary data.</text>
</comment>
<keyword evidence="2" id="KW-1185">Reference proteome</keyword>
<name>A0ACC1JF01_9FUNG</name>
<protein>
    <submittedName>
        <fullName evidence="1">Uncharacterized protein</fullName>
    </submittedName>
</protein>
<dbReference type="Proteomes" id="UP001150603">
    <property type="component" value="Unassembled WGS sequence"/>
</dbReference>